<dbReference type="KEGG" id="adg:Adeg_0870"/>
<dbReference type="AlphaFoldDB" id="C9RCN2"/>
<proteinExistence type="predicted"/>
<gene>
    <name evidence="1" type="ordered locus">Adeg_0870</name>
</gene>
<accession>C9RCN2</accession>
<evidence type="ECO:0000313" key="1">
    <source>
        <dbReference type="EMBL" id="ACX52009.1"/>
    </source>
</evidence>
<name>C9RCN2_AMMDK</name>
<dbReference type="EMBL" id="CP001785">
    <property type="protein sequence ID" value="ACX52009.1"/>
    <property type="molecule type" value="Genomic_DNA"/>
</dbReference>
<keyword evidence="2" id="KW-1185">Reference proteome</keyword>
<evidence type="ECO:0000313" key="2">
    <source>
        <dbReference type="Proteomes" id="UP000002620"/>
    </source>
</evidence>
<organism evidence="1 2">
    <name type="scientific">Ammonifex degensii (strain DSM 10501 / KC4)</name>
    <dbReference type="NCBI Taxonomy" id="429009"/>
    <lineage>
        <taxon>Bacteria</taxon>
        <taxon>Bacillati</taxon>
        <taxon>Bacillota</taxon>
        <taxon>Clostridia</taxon>
        <taxon>Thermoanaerobacterales</taxon>
        <taxon>Thermoanaerobacteraceae</taxon>
        <taxon>Ammonifex</taxon>
    </lineage>
</organism>
<dbReference type="HOGENOM" id="CLU_1021730_0_0_9"/>
<dbReference type="RefSeq" id="WP_015738886.1">
    <property type="nucleotide sequence ID" value="NC_013385.1"/>
</dbReference>
<protein>
    <submittedName>
        <fullName evidence="1">Uncharacterized protein</fullName>
    </submittedName>
</protein>
<sequence length="272" mass="29706">MFARFTTLAELAAGALGARPWELLRIPPSTWRSYRTGERFPREGEASLFRRALEEALDAVLRSSPMAGRVDVHWYTINLFHAQSFFLSLSRSGTVSSLISSLAGEVFCRAVFSPGGKEGGDLNTVRAAFRKAEDPRAVLLSLLAEEEPLPFLLWCGVRGFKTLPFRATDPGVPPVFAPALIVSDLVDMREYPSALERAEAWRAEGLRPFVPSPWDLDIVLSLKCPLSFTVEPDTSSACYLLRLHASLPRRPVSSAPAAVGFARASSPNGAST</sequence>
<reference evidence="1 2" key="1">
    <citation type="submission" date="2009-10" db="EMBL/GenBank/DDBJ databases">
        <title>Complete sequence of chromosome of Ammonifex degensii KC4.</title>
        <authorList>
            <consortium name="US DOE Joint Genome Institute"/>
            <person name="Kerfeld C."/>
            <person name="Goodner B."/>
            <person name="Huber H."/>
            <person name="Stetter K."/>
            <person name="Lucas S."/>
            <person name="Copeland A."/>
            <person name="Lapidus A."/>
            <person name="Glavina del Rio T."/>
            <person name="Dalin E."/>
            <person name="Tice H."/>
            <person name="Bruce D."/>
            <person name="Goodwin L."/>
            <person name="Pitluck S."/>
            <person name="Saunders E."/>
            <person name="Brettin T."/>
            <person name="Detter J.C."/>
            <person name="Han C."/>
            <person name="Larimer F."/>
            <person name="Land M."/>
            <person name="Hauser L."/>
            <person name="Kyrpides N."/>
            <person name="Ovchinnikova G."/>
            <person name="Richardson P."/>
        </authorList>
    </citation>
    <scope>NUCLEOTIDE SEQUENCE [LARGE SCALE GENOMIC DNA]</scope>
    <source>
        <strain evidence="2">DSM 10501 / KC4</strain>
    </source>
</reference>
<dbReference type="Proteomes" id="UP000002620">
    <property type="component" value="Chromosome"/>
</dbReference>